<protein>
    <submittedName>
        <fullName evidence="1">(northern house mosquito) hypothetical protein</fullName>
    </submittedName>
</protein>
<name>A0A8D8ERS3_CULPI</name>
<accession>A0A8D8ERS3</accession>
<sequence>MTTPLLQLMTIDVATVPNHNRVWKLSLALPHESSPPVFWDLSGATSKDATLTPIVHQILSPLSTRYDFFLRCTVEKVAILAQLLTNLTLLRVFLGKRVAYKQTVVILKKTPS</sequence>
<proteinExistence type="predicted"/>
<reference evidence="1" key="1">
    <citation type="submission" date="2021-05" db="EMBL/GenBank/DDBJ databases">
        <authorList>
            <person name="Alioto T."/>
            <person name="Alioto T."/>
            <person name="Gomez Garrido J."/>
        </authorList>
    </citation>
    <scope>NUCLEOTIDE SEQUENCE</scope>
</reference>
<dbReference type="AlphaFoldDB" id="A0A8D8ERS3"/>
<evidence type="ECO:0000313" key="1">
    <source>
        <dbReference type="EMBL" id="CAG6443835.1"/>
    </source>
</evidence>
<organism evidence="1">
    <name type="scientific">Culex pipiens</name>
    <name type="common">House mosquito</name>
    <dbReference type="NCBI Taxonomy" id="7175"/>
    <lineage>
        <taxon>Eukaryota</taxon>
        <taxon>Metazoa</taxon>
        <taxon>Ecdysozoa</taxon>
        <taxon>Arthropoda</taxon>
        <taxon>Hexapoda</taxon>
        <taxon>Insecta</taxon>
        <taxon>Pterygota</taxon>
        <taxon>Neoptera</taxon>
        <taxon>Endopterygota</taxon>
        <taxon>Diptera</taxon>
        <taxon>Nematocera</taxon>
        <taxon>Culicoidea</taxon>
        <taxon>Culicidae</taxon>
        <taxon>Culicinae</taxon>
        <taxon>Culicini</taxon>
        <taxon>Culex</taxon>
        <taxon>Culex</taxon>
    </lineage>
</organism>
<dbReference type="EMBL" id="HBUE01001471">
    <property type="protein sequence ID" value="CAG6443835.1"/>
    <property type="molecule type" value="Transcribed_RNA"/>
</dbReference>